<evidence type="ECO:0000313" key="3">
    <source>
        <dbReference type="Proteomes" id="UP000007266"/>
    </source>
</evidence>
<organism evidence="2 3">
    <name type="scientific">Tribolium castaneum</name>
    <name type="common">Red flour beetle</name>
    <dbReference type="NCBI Taxonomy" id="7070"/>
    <lineage>
        <taxon>Eukaryota</taxon>
        <taxon>Metazoa</taxon>
        <taxon>Ecdysozoa</taxon>
        <taxon>Arthropoda</taxon>
        <taxon>Hexapoda</taxon>
        <taxon>Insecta</taxon>
        <taxon>Pterygota</taxon>
        <taxon>Neoptera</taxon>
        <taxon>Endopterygota</taxon>
        <taxon>Coleoptera</taxon>
        <taxon>Polyphaga</taxon>
        <taxon>Cucujiformia</taxon>
        <taxon>Tenebrionidae</taxon>
        <taxon>Tenebrionidae incertae sedis</taxon>
        <taxon>Tribolium</taxon>
    </lineage>
</organism>
<dbReference type="AlphaFoldDB" id="D2A1D6"/>
<evidence type="ECO:0000256" key="1">
    <source>
        <dbReference type="SAM" id="MobiDB-lite"/>
    </source>
</evidence>
<dbReference type="InParanoid" id="D2A1D6"/>
<protein>
    <submittedName>
        <fullName evidence="2">Uncharacterized protein</fullName>
    </submittedName>
</protein>
<sequence>MRCSILGPYLRLKSRSSNSRSSRQFRAIPERPRTSQKRRPPLEKTAFPEPALYFLYLQTTN</sequence>
<gene>
    <name evidence="2" type="primary">GLEAN_08376</name>
    <name evidence="2" type="ORF">TcasGA2_TC008376</name>
</gene>
<dbReference type="EMBL" id="KQ971338">
    <property type="protein sequence ID" value="EFA02655.1"/>
    <property type="molecule type" value="Genomic_DNA"/>
</dbReference>
<reference evidence="2 3" key="2">
    <citation type="journal article" date="2010" name="Nucleic Acids Res.">
        <title>BeetleBase in 2010: revisions to provide comprehensive genomic information for Tribolium castaneum.</title>
        <authorList>
            <person name="Kim H.S."/>
            <person name="Murphy T."/>
            <person name="Xia J."/>
            <person name="Caragea D."/>
            <person name="Park Y."/>
            <person name="Beeman R.W."/>
            <person name="Lorenzen M.D."/>
            <person name="Butcher S."/>
            <person name="Manak J.R."/>
            <person name="Brown S.J."/>
        </authorList>
    </citation>
    <scope>GENOME REANNOTATION</scope>
    <source>
        <strain evidence="2 3">Georgia GA2</strain>
    </source>
</reference>
<proteinExistence type="predicted"/>
<dbReference type="Proteomes" id="UP000007266">
    <property type="component" value="Linkage group 4"/>
</dbReference>
<keyword evidence="3" id="KW-1185">Reference proteome</keyword>
<accession>D2A1D6</accession>
<name>D2A1D6_TRICA</name>
<feature type="region of interest" description="Disordered" evidence="1">
    <location>
        <begin position="14"/>
        <end position="43"/>
    </location>
</feature>
<evidence type="ECO:0000313" key="2">
    <source>
        <dbReference type="EMBL" id="EFA02655.1"/>
    </source>
</evidence>
<dbReference type="HOGENOM" id="CLU_2925576_0_0_1"/>
<reference evidence="2 3" key="1">
    <citation type="journal article" date="2008" name="Nature">
        <title>The genome of the model beetle and pest Tribolium castaneum.</title>
        <authorList>
            <consortium name="Tribolium Genome Sequencing Consortium"/>
            <person name="Richards S."/>
            <person name="Gibbs R.A."/>
            <person name="Weinstock G.M."/>
            <person name="Brown S.J."/>
            <person name="Denell R."/>
            <person name="Beeman R.W."/>
            <person name="Gibbs R."/>
            <person name="Beeman R.W."/>
            <person name="Brown S.J."/>
            <person name="Bucher G."/>
            <person name="Friedrich M."/>
            <person name="Grimmelikhuijzen C.J."/>
            <person name="Klingler M."/>
            <person name="Lorenzen M."/>
            <person name="Richards S."/>
            <person name="Roth S."/>
            <person name="Schroder R."/>
            <person name="Tautz D."/>
            <person name="Zdobnov E.M."/>
            <person name="Muzny D."/>
            <person name="Gibbs R.A."/>
            <person name="Weinstock G.M."/>
            <person name="Attaway T."/>
            <person name="Bell S."/>
            <person name="Buhay C.J."/>
            <person name="Chandrabose M.N."/>
            <person name="Chavez D."/>
            <person name="Clerk-Blankenburg K.P."/>
            <person name="Cree A."/>
            <person name="Dao M."/>
            <person name="Davis C."/>
            <person name="Chacko J."/>
            <person name="Dinh H."/>
            <person name="Dugan-Rocha S."/>
            <person name="Fowler G."/>
            <person name="Garner T.T."/>
            <person name="Garnes J."/>
            <person name="Gnirke A."/>
            <person name="Hawes A."/>
            <person name="Hernandez J."/>
            <person name="Hines S."/>
            <person name="Holder M."/>
            <person name="Hume J."/>
            <person name="Jhangiani S.N."/>
            <person name="Joshi V."/>
            <person name="Khan Z.M."/>
            <person name="Jackson L."/>
            <person name="Kovar C."/>
            <person name="Kowis A."/>
            <person name="Lee S."/>
            <person name="Lewis L.R."/>
            <person name="Margolis J."/>
            <person name="Morgan M."/>
            <person name="Nazareth L.V."/>
            <person name="Nguyen N."/>
            <person name="Okwuonu G."/>
            <person name="Parker D."/>
            <person name="Richards S."/>
            <person name="Ruiz S.J."/>
            <person name="Santibanez J."/>
            <person name="Savard J."/>
            <person name="Scherer S.E."/>
            <person name="Schneider B."/>
            <person name="Sodergren E."/>
            <person name="Tautz D."/>
            <person name="Vattahil S."/>
            <person name="Villasana D."/>
            <person name="White C.S."/>
            <person name="Wright R."/>
            <person name="Park Y."/>
            <person name="Beeman R.W."/>
            <person name="Lord J."/>
            <person name="Oppert B."/>
            <person name="Lorenzen M."/>
            <person name="Brown S."/>
            <person name="Wang L."/>
            <person name="Savard J."/>
            <person name="Tautz D."/>
            <person name="Richards S."/>
            <person name="Weinstock G."/>
            <person name="Gibbs R.A."/>
            <person name="Liu Y."/>
            <person name="Worley K."/>
            <person name="Weinstock G."/>
            <person name="Elsik C.G."/>
            <person name="Reese J.T."/>
            <person name="Elhaik E."/>
            <person name="Landan G."/>
            <person name="Graur D."/>
            <person name="Arensburger P."/>
            <person name="Atkinson P."/>
            <person name="Beeman R.W."/>
            <person name="Beidler J."/>
            <person name="Brown S.J."/>
            <person name="Demuth J.P."/>
            <person name="Drury D.W."/>
            <person name="Du Y.Z."/>
            <person name="Fujiwara H."/>
            <person name="Lorenzen M."/>
            <person name="Maselli V."/>
            <person name="Osanai M."/>
            <person name="Park Y."/>
            <person name="Robertson H.M."/>
            <person name="Tu Z."/>
            <person name="Wang J.J."/>
            <person name="Wang S."/>
            <person name="Richards S."/>
            <person name="Song H."/>
            <person name="Zhang L."/>
            <person name="Sodergren E."/>
            <person name="Werner D."/>
            <person name="Stanke M."/>
            <person name="Morgenstern B."/>
            <person name="Solovyev V."/>
            <person name="Kosarev P."/>
            <person name="Brown G."/>
            <person name="Chen H.C."/>
            <person name="Ermolaeva O."/>
            <person name="Hlavina W."/>
            <person name="Kapustin Y."/>
            <person name="Kiryutin B."/>
            <person name="Kitts P."/>
            <person name="Maglott D."/>
            <person name="Pruitt K."/>
            <person name="Sapojnikov V."/>
            <person name="Souvorov A."/>
            <person name="Mackey A.J."/>
            <person name="Waterhouse R.M."/>
            <person name="Wyder S."/>
            <person name="Zdobnov E.M."/>
            <person name="Zdobnov E.M."/>
            <person name="Wyder S."/>
            <person name="Kriventseva E.V."/>
            <person name="Kadowaki T."/>
            <person name="Bork P."/>
            <person name="Aranda M."/>
            <person name="Bao R."/>
            <person name="Beermann A."/>
            <person name="Berns N."/>
            <person name="Bolognesi R."/>
            <person name="Bonneton F."/>
            <person name="Bopp D."/>
            <person name="Brown S.J."/>
            <person name="Bucher G."/>
            <person name="Butts T."/>
            <person name="Chaumot A."/>
            <person name="Denell R.E."/>
            <person name="Ferrier D.E."/>
            <person name="Friedrich M."/>
            <person name="Gordon C.M."/>
            <person name="Jindra M."/>
            <person name="Klingler M."/>
            <person name="Lan Q."/>
            <person name="Lattorff H.M."/>
            <person name="Laudet V."/>
            <person name="von Levetsow C."/>
            <person name="Liu Z."/>
            <person name="Lutz R."/>
            <person name="Lynch J.A."/>
            <person name="da Fonseca R.N."/>
            <person name="Posnien N."/>
            <person name="Reuter R."/>
            <person name="Roth S."/>
            <person name="Savard J."/>
            <person name="Schinko J.B."/>
            <person name="Schmitt C."/>
            <person name="Schoppmeier M."/>
            <person name="Schroder R."/>
            <person name="Shippy T.D."/>
            <person name="Simonnet F."/>
            <person name="Marques-Souza H."/>
            <person name="Tautz D."/>
            <person name="Tomoyasu Y."/>
            <person name="Trauner J."/>
            <person name="Van der Zee M."/>
            <person name="Vervoort M."/>
            <person name="Wittkopp N."/>
            <person name="Wimmer E.A."/>
            <person name="Yang X."/>
            <person name="Jones A.K."/>
            <person name="Sattelle D.B."/>
            <person name="Ebert P.R."/>
            <person name="Nelson D."/>
            <person name="Scott J.G."/>
            <person name="Beeman R.W."/>
            <person name="Muthukrishnan S."/>
            <person name="Kramer K.J."/>
            <person name="Arakane Y."/>
            <person name="Beeman R.W."/>
            <person name="Zhu Q."/>
            <person name="Hogenkamp D."/>
            <person name="Dixit R."/>
            <person name="Oppert B."/>
            <person name="Jiang H."/>
            <person name="Zou Z."/>
            <person name="Marshall J."/>
            <person name="Elpidina E."/>
            <person name="Vinokurov K."/>
            <person name="Oppert C."/>
            <person name="Zou Z."/>
            <person name="Evans J."/>
            <person name="Lu Z."/>
            <person name="Zhao P."/>
            <person name="Sumathipala N."/>
            <person name="Altincicek B."/>
            <person name="Vilcinskas A."/>
            <person name="Williams M."/>
            <person name="Hultmark D."/>
            <person name="Hetru C."/>
            <person name="Jiang H."/>
            <person name="Grimmelikhuijzen C.J."/>
            <person name="Hauser F."/>
            <person name="Cazzamali G."/>
            <person name="Williamson M."/>
            <person name="Park Y."/>
            <person name="Li B."/>
            <person name="Tanaka Y."/>
            <person name="Predel R."/>
            <person name="Neupert S."/>
            <person name="Schachtner J."/>
            <person name="Verleyen P."/>
            <person name="Raible F."/>
            <person name="Bork P."/>
            <person name="Friedrich M."/>
            <person name="Walden K.K."/>
            <person name="Robertson H.M."/>
            <person name="Angeli S."/>
            <person name="Foret S."/>
            <person name="Bucher G."/>
            <person name="Schuetz S."/>
            <person name="Maleszka R."/>
            <person name="Wimmer E.A."/>
            <person name="Beeman R.W."/>
            <person name="Lorenzen M."/>
            <person name="Tomoyasu Y."/>
            <person name="Miller S.C."/>
            <person name="Grossmann D."/>
            <person name="Bucher G."/>
        </authorList>
    </citation>
    <scope>NUCLEOTIDE SEQUENCE [LARGE SCALE GENOMIC DNA]</scope>
    <source>
        <strain evidence="2 3">Georgia GA2</strain>
    </source>
</reference>